<dbReference type="Pfam" id="PF23784">
    <property type="entry name" value="Smaco_capsid"/>
    <property type="match status" value="1"/>
</dbReference>
<organism evidence="1">
    <name type="scientific">Papio cynocephalus associated smacovirus</name>
    <dbReference type="NCBI Taxonomy" id="2213168"/>
    <lineage>
        <taxon>Viruses</taxon>
        <taxon>Monodnaviria</taxon>
        <taxon>Shotokuvirae</taxon>
        <taxon>Cressdnaviricota</taxon>
        <taxon>Arfiviricetes</taxon>
        <taxon>Cremevirales</taxon>
        <taxon>Smacoviridae</taxon>
        <taxon>Babosmacovirus</taxon>
        <taxon>Babosmacovirus babas1</taxon>
    </lineage>
</organism>
<proteinExistence type="predicted"/>
<name>A0A455R4Q2_9VIRU</name>
<evidence type="ECO:0000313" key="1">
    <source>
        <dbReference type="EMBL" id="BBE29371.1"/>
    </source>
</evidence>
<reference evidence="1" key="1">
    <citation type="journal article" date="2019" name="Sci. Rep.">
        <title>Discovery and genetic characterization of diverse smacoviruses in Zambian non-human primates.</title>
        <authorList>
            <person name="Anindita P.D."/>
            <person name="Sasaki M."/>
            <person name="Gonzalez G."/>
            <person name="Phongphaew W."/>
            <person name="Carr M."/>
            <person name="Hang'ombe B.M."/>
            <person name="Mweene A.S."/>
            <person name="Ito K."/>
            <person name="Orba Y."/>
            <person name="Sawa H."/>
        </authorList>
    </citation>
    <scope>NUCLEOTIDE SEQUENCE</scope>
    <source>
        <strain evidence="1">ZM09-72</strain>
    </source>
</reference>
<sequence length="353" mass="38462">MVFVKIRETYDLSTKKDKMTMLGVHTPSMTWLVRQYQGFFLNCKKFRIDKCDIACACASTLPADPLQIGTSETDIAPQDMFNPILYRAVSNDSYDTLNSRLYSLGYFNSTTTGGSVDQAQEAFTGVDNFALYYSILARPDGFRTASPQSGFEMRGLTPLVWEQLYSEQAPYSTDLSVMSDPDNNVAINRPGAPGITESGSAYTRVPTSVRGSARPYPALPTYMAHGSVVTTGNTNIGANSNTLGASSAGSRYVNLPDVPTVFVAQIIIPPSKLNLLYYRMVVEWTIEFIGVRPLSDIAPPTSMEFEGKNGNALAYFSDYDGVSSQSAKTAELAEVDTSSVAVNNGNIEMVMQV</sequence>
<dbReference type="EMBL" id="LC386201">
    <property type="protein sequence ID" value="BBE29371.1"/>
    <property type="molecule type" value="Genomic_DNA"/>
</dbReference>
<accession>A0A455R4Q2</accession>
<dbReference type="InterPro" id="IPR057000">
    <property type="entry name" value="Smaco_capsid"/>
</dbReference>
<protein>
    <submittedName>
        <fullName evidence="1">Capsid protein</fullName>
    </submittedName>
</protein>